<sequence>MSPHSFSPKALTGSISRILMLAVGLLTLLLAASALFWASVEANEMALRKQQTKTDLIHDDRLQALTRRVGVIRYDLLALKVAATGADASLIGIESVRAQAKTLQRDVREVGRLVKSAELPGLGAQVAAIETSLEPLSAEVEVLAAAIEAGGSTAAAPLRGPFDARVQTLTQAVEALDQAVGALAARHGNQRRASEAALLNDSQRNFTFAIVIAGASLLIGGAILAVLQRRILKPLRQITNHMSGMTSGQYDIAPPFAERNDEIGCMARSIAGLQDALLERRKAREAHEAEVELYQLELERSASDVERMNTVRSAILNDLGEALERVAVGDLGVRLDQRFPEGFDQLRIDFNVSMEALGKVMQSILEATEAVSFGASELSRAANRMATHTGEQASSVQQSAQSLANLKDEVTANNMTARDVLGVVSDAKASADTTLSAMERTVQAMSRIESSSADIQKISEVISEIAFQTNLLALNAGVEAARAGESGRGFAVVAQEVRSLAQRSAQSAREITALVNSARADVAQGGREVSSTGAALNAIVSRVLEIHGLVERISASNEAQAGTIGSITRAVDVIDAITRDNSSMVSEATAASQTLADEASALTTSISRFQAPLQGRPNTGAEPPSNEALDEIDRLFG</sequence>
<dbReference type="RefSeq" id="WP_010918476.1">
    <property type="nucleotide sequence ID" value="NC_011916.1"/>
</dbReference>
<keyword evidence="9" id="KW-1185">Reference proteome</keyword>
<dbReference type="InterPro" id="IPR004090">
    <property type="entry name" value="Chemotax_Me-accpt_rcpt"/>
</dbReference>
<dbReference type="InterPro" id="IPR003660">
    <property type="entry name" value="HAMP_dom"/>
</dbReference>
<feature type="transmembrane region" description="Helical" evidence="5">
    <location>
        <begin position="206"/>
        <end position="227"/>
    </location>
</feature>
<dbReference type="GO" id="GO:0004888">
    <property type="term" value="F:transmembrane signaling receptor activity"/>
    <property type="evidence" value="ECO:0007669"/>
    <property type="project" value="InterPro"/>
</dbReference>
<dbReference type="InterPro" id="IPR004089">
    <property type="entry name" value="MCPsignal_dom"/>
</dbReference>
<dbReference type="HOGENOM" id="CLU_000445_107_20_5"/>
<dbReference type="PROSITE" id="PS50111">
    <property type="entry name" value="CHEMOTAXIS_TRANSDUC_2"/>
    <property type="match status" value="1"/>
</dbReference>
<dbReference type="GO" id="GO:0007165">
    <property type="term" value="P:signal transduction"/>
    <property type="evidence" value="ECO:0007669"/>
    <property type="project" value="UniProtKB-KW"/>
</dbReference>
<keyword evidence="5" id="KW-1133">Transmembrane helix</keyword>
<evidence type="ECO:0000259" key="7">
    <source>
        <dbReference type="PROSITE" id="PS50885"/>
    </source>
</evidence>
<organism evidence="8 9">
    <name type="scientific">Caulobacter vibrioides (strain NA1000 / CB15N)</name>
    <name type="common">Caulobacter crescentus</name>
    <dbReference type="NCBI Taxonomy" id="565050"/>
    <lineage>
        <taxon>Bacteria</taxon>
        <taxon>Pseudomonadati</taxon>
        <taxon>Pseudomonadota</taxon>
        <taxon>Alphaproteobacteria</taxon>
        <taxon>Caulobacterales</taxon>
        <taxon>Caulobacteraceae</taxon>
        <taxon>Caulobacter</taxon>
    </lineage>
</organism>
<feature type="domain" description="Methyl-accepting transducer" evidence="6">
    <location>
        <begin position="367"/>
        <end position="596"/>
    </location>
</feature>
<dbReference type="PRINTS" id="PR00260">
    <property type="entry name" value="CHEMTRNSDUCR"/>
</dbReference>
<evidence type="ECO:0000256" key="2">
    <source>
        <dbReference type="ARBA" id="ARBA00029447"/>
    </source>
</evidence>
<evidence type="ECO:0000256" key="1">
    <source>
        <dbReference type="ARBA" id="ARBA00022500"/>
    </source>
</evidence>
<feature type="region of interest" description="Disordered" evidence="4">
    <location>
        <begin position="612"/>
        <end position="637"/>
    </location>
</feature>
<dbReference type="Gene3D" id="6.10.340.10">
    <property type="match status" value="1"/>
</dbReference>
<dbReference type="GO" id="GO:0006935">
    <property type="term" value="P:chemotaxis"/>
    <property type="evidence" value="ECO:0007669"/>
    <property type="project" value="UniProtKB-KW"/>
</dbReference>
<dbReference type="OrthoDB" id="5292010at2"/>
<accession>A0A0H3C683</accession>
<feature type="domain" description="HAMP" evidence="7">
    <location>
        <begin position="316"/>
        <end position="362"/>
    </location>
</feature>
<evidence type="ECO:0000259" key="6">
    <source>
        <dbReference type="PROSITE" id="PS50111"/>
    </source>
</evidence>
<proteinExistence type="inferred from homology"/>
<protein>
    <submittedName>
        <fullName evidence="8">Methyl-accepting chemotaxis protein</fullName>
    </submittedName>
</protein>
<feature type="domain" description="HAMP" evidence="7">
    <location>
        <begin position="229"/>
        <end position="282"/>
    </location>
</feature>
<dbReference type="PROSITE" id="PS50885">
    <property type="entry name" value="HAMP"/>
    <property type="match status" value="2"/>
</dbReference>
<dbReference type="SMART" id="SM00283">
    <property type="entry name" value="MA"/>
    <property type="match status" value="1"/>
</dbReference>
<dbReference type="GeneID" id="7330025"/>
<gene>
    <name evidence="8" type="ordered locus">CCNA_00626</name>
</gene>
<dbReference type="Pfam" id="PF00672">
    <property type="entry name" value="HAMP"/>
    <property type="match status" value="1"/>
</dbReference>
<dbReference type="CDD" id="cd06225">
    <property type="entry name" value="HAMP"/>
    <property type="match status" value="1"/>
</dbReference>
<dbReference type="Proteomes" id="UP000001364">
    <property type="component" value="Chromosome"/>
</dbReference>
<evidence type="ECO:0000256" key="3">
    <source>
        <dbReference type="PROSITE-ProRule" id="PRU00284"/>
    </source>
</evidence>
<evidence type="ECO:0000313" key="9">
    <source>
        <dbReference type="Proteomes" id="UP000001364"/>
    </source>
</evidence>
<dbReference type="SUPFAM" id="SSF58104">
    <property type="entry name" value="Methyl-accepting chemotaxis protein (MCP) signaling domain"/>
    <property type="match status" value="1"/>
</dbReference>
<dbReference type="Gene3D" id="1.10.287.950">
    <property type="entry name" value="Methyl-accepting chemotaxis protein"/>
    <property type="match status" value="1"/>
</dbReference>
<reference evidence="8 9" key="1">
    <citation type="journal article" date="2010" name="J. Bacteriol.">
        <title>The genetic basis of laboratory adaptation in Caulobacter crescentus.</title>
        <authorList>
            <person name="Marks M.E."/>
            <person name="Castro-Rojas C.M."/>
            <person name="Teiling C."/>
            <person name="Du L."/>
            <person name="Kapatral V."/>
            <person name="Walunas T.L."/>
            <person name="Crosson S."/>
        </authorList>
    </citation>
    <scope>NUCLEOTIDE SEQUENCE [LARGE SCALE GENOMIC DNA]</scope>
    <source>
        <strain evidence="9">NA1000 / CB15N</strain>
    </source>
</reference>
<dbReference type="RefSeq" id="YP_002515999.1">
    <property type="nucleotide sequence ID" value="NC_011916.1"/>
</dbReference>
<keyword evidence="3" id="KW-0807">Transducer</keyword>
<dbReference type="GO" id="GO:0016020">
    <property type="term" value="C:membrane"/>
    <property type="evidence" value="ECO:0007669"/>
    <property type="project" value="InterPro"/>
</dbReference>
<dbReference type="CDD" id="cd11386">
    <property type="entry name" value="MCP_signal"/>
    <property type="match status" value="1"/>
</dbReference>
<evidence type="ECO:0000256" key="4">
    <source>
        <dbReference type="SAM" id="MobiDB-lite"/>
    </source>
</evidence>
<keyword evidence="1" id="KW-0145">Chemotaxis</keyword>
<dbReference type="Pfam" id="PF00015">
    <property type="entry name" value="MCPsignal"/>
    <property type="match status" value="1"/>
</dbReference>
<dbReference type="PANTHER" id="PTHR43531">
    <property type="entry name" value="PROTEIN ICFG"/>
    <property type="match status" value="1"/>
</dbReference>
<dbReference type="PATRIC" id="fig|565050.3.peg.619"/>
<evidence type="ECO:0000313" key="8">
    <source>
        <dbReference type="EMBL" id="ACL94091.1"/>
    </source>
</evidence>
<dbReference type="InterPro" id="IPR051310">
    <property type="entry name" value="MCP_chemotaxis"/>
</dbReference>
<evidence type="ECO:0000256" key="5">
    <source>
        <dbReference type="SAM" id="Phobius"/>
    </source>
</evidence>
<keyword evidence="5" id="KW-0472">Membrane</keyword>
<dbReference type="SMR" id="A0A0H3C683"/>
<comment type="similarity">
    <text evidence="2">Belongs to the methyl-accepting chemotaxis (MCP) protein family.</text>
</comment>
<dbReference type="PANTHER" id="PTHR43531:SF11">
    <property type="entry name" value="METHYL-ACCEPTING CHEMOTAXIS PROTEIN 3"/>
    <property type="match status" value="1"/>
</dbReference>
<name>A0A0H3C683_CAUVN</name>
<dbReference type="SMART" id="SM00304">
    <property type="entry name" value="HAMP"/>
    <property type="match status" value="2"/>
</dbReference>
<keyword evidence="5" id="KW-0812">Transmembrane</keyword>
<dbReference type="KEGG" id="ccs:CCNA_00626"/>
<dbReference type="AlphaFoldDB" id="A0A0H3C683"/>
<dbReference type="EMBL" id="CP001340">
    <property type="protein sequence ID" value="ACL94091.1"/>
    <property type="molecule type" value="Genomic_DNA"/>
</dbReference>
<dbReference type="SUPFAM" id="SSF158472">
    <property type="entry name" value="HAMP domain-like"/>
    <property type="match status" value="1"/>
</dbReference>
<dbReference type="PhylomeDB" id="A0A0H3C683"/>